<evidence type="ECO:0000313" key="1">
    <source>
        <dbReference type="EMBL" id="KKL12711.1"/>
    </source>
</evidence>
<proteinExistence type="predicted"/>
<comment type="caution">
    <text evidence="1">The sequence shown here is derived from an EMBL/GenBank/DDBJ whole genome shotgun (WGS) entry which is preliminary data.</text>
</comment>
<dbReference type="EMBL" id="LAZR01041150">
    <property type="protein sequence ID" value="KKL12711.1"/>
    <property type="molecule type" value="Genomic_DNA"/>
</dbReference>
<protein>
    <recommendedName>
        <fullName evidence="2">Phage ABA sandwich domain-containing protein</fullName>
    </recommendedName>
</protein>
<reference evidence="1" key="1">
    <citation type="journal article" date="2015" name="Nature">
        <title>Complex archaea that bridge the gap between prokaryotes and eukaryotes.</title>
        <authorList>
            <person name="Spang A."/>
            <person name="Saw J.H."/>
            <person name="Jorgensen S.L."/>
            <person name="Zaremba-Niedzwiedzka K."/>
            <person name="Martijn J."/>
            <person name="Lind A.E."/>
            <person name="van Eijk R."/>
            <person name="Schleper C."/>
            <person name="Guy L."/>
            <person name="Ettema T.J."/>
        </authorList>
    </citation>
    <scope>NUCLEOTIDE SEQUENCE</scope>
</reference>
<organism evidence="1">
    <name type="scientific">marine sediment metagenome</name>
    <dbReference type="NCBI Taxonomy" id="412755"/>
    <lineage>
        <taxon>unclassified sequences</taxon>
        <taxon>metagenomes</taxon>
        <taxon>ecological metagenomes</taxon>
    </lineage>
</organism>
<sequence length="111" mass="13033">MKPTKEQIQWFWERCGWEVRVDEVRDASGNTCYPRSSWFNGVENTLPDIDLNNLFKYAVLKLDKWNMHKPFKTARVITANVWIDDKYAFAESDVPALALFWAIYKALGGRE</sequence>
<dbReference type="AlphaFoldDB" id="A0A0F9D4J9"/>
<evidence type="ECO:0008006" key="2">
    <source>
        <dbReference type="Google" id="ProtNLM"/>
    </source>
</evidence>
<name>A0A0F9D4J9_9ZZZZ</name>
<gene>
    <name evidence="1" type="ORF">LCGC14_2533050</name>
</gene>
<accession>A0A0F9D4J9</accession>